<reference evidence="2" key="1">
    <citation type="submission" date="2021-01" db="EMBL/GenBank/DDBJ databases">
        <authorList>
            <person name="Kaushik A."/>
        </authorList>
    </citation>
    <scope>NUCLEOTIDE SEQUENCE</scope>
    <source>
        <strain evidence="2">AG2-2IIIB</strain>
    </source>
</reference>
<accession>A0A8H3HFS4</accession>
<proteinExistence type="predicted"/>
<evidence type="ECO:0000313" key="3">
    <source>
        <dbReference type="Proteomes" id="UP000663843"/>
    </source>
</evidence>
<feature type="region of interest" description="Disordered" evidence="1">
    <location>
        <begin position="1"/>
        <end position="26"/>
    </location>
</feature>
<comment type="caution">
    <text evidence="2">The sequence shown here is derived from an EMBL/GenBank/DDBJ whole genome shotgun (WGS) entry which is preliminary data.</text>
</comment>
<organism evidence="2 3">
    <name type="scientific">Rhizoctonia solani</name>
    <dbReference type="NCBI Taxonomy" id="456999"/>
    <lineage>
        <taxon>Eukaryota</taxon>
        <taxon>Fungi</taxon>
        <taxon>Dikarya</taxon>
        <taxon>Basidiomycota</taxon>
        <taxon>Agaricomycotina</taxon>
        <taxon>Agaricomycetes</taxon>
        <taxon>Cantharellales</taxon>
        <taxon>Ceratobasidiaceae</taxon>
        <taxon>Rhizoctonia</taxon>
    </lineage>
</organism>
<dbReference type="Proteomes" id="UP000663843">
    <property type="component" value="Unassembled WGS sequence"/>
</dbReference>
<dbReference type="AlphaFoldDB" id="A0A8H3HFS4"/>
<evidence type="ECO:0000256" key="1">
    <source>
        <dbReference type="SAM" id="MobiDB-lite"/>
    </source>
</evidence>
<feature type="compositionally biased region" description="Polar residues" evidence="1">
    <location>
        <begin position="1"/>
        <end position="16"/>
    </location>
</feature>
<dbReference type="EMBL" id="CAJMWT010005380">
    <property type="protein sequence ID" value="CAE6505446.1"/>
    <property type="molecule type" value="Genomic_DNA"/>
</dbReference>
<protein>
    <submittedName>
        <fullName evidence="2">Uncharacterized protein</fullName>
    </submittedName>
</protein>
<name>A0A8H3HFS4_9AGAM</name>
<evidence type="ECO:0000313" key="2">
    <source>
        <dbReference type="EMBL" id="CAE6505446.1"/>
    </source>
</evidence>
<sequence>MSVQTPASTAENTNNEGCLDNANDPPNAQEVTTLHDLAGTLIKLQVNNVGFRIPEPRISKFASLSILIRNGSFVEPINFSSKILVSAARVSAAYDYPALHAFCVKKLEGSSLGSIERLRIGRVLNLKSWEERACRELSERDTMITREEMLAVGVDAYFQVASAREKRQREQVAKLSSDSAHCMDSDRKDKADAGKSWDYHWL</sequence>
<feature type="region of interest" description="Disordered" evidence="1">
    <location>
        <begin position="181"/>
        <end position="202"/>
    </location>
</feature>
<gene>
    <name evidence="2" type="ORF">RDB_LOCUS144909</name>
</gene>